<dbReference type="Gene3D" id="3.90.180.10">
    <property type="entry name" value="Medium-chain alcohol dehydrogenases, catalytic domain"/>
    <property type="match status" value="1"/>
</dbReference>
<comment type="similarity">
    <text evidence="1">Belongs to the zinc-containing alcohol dehydrogenase family.</text>
</comment>
<evidence type="ECO:0000256" key="3">
    <source>
        <dbReference type="SAM" id="MobiDB-lite"/>
    </source>
</evidence>
<dbReference type="OrthoDB" id="201656at2759"/>
<dbReference type="InterPro" id="IPR011032">
    <property type="entry name" value="GroES-like_sf"/>
</dbReference>
<accession>A0A3N2PNS5</accession>
<dbReference type="SUPFAM" id="SSF50129">
    <property type="entry name" value="GroES-like"/>
    <property type="match status" value="1"/>
</dbReference>
<dbReference type="EMBL" id="ML119060">
    <property type="protein sequence ID" value="ROT36084.1"/>
    <property type="molecule type" value="Genomic_DNA"/>
</dbReference>
<evidence type="ECO:0000256" key="1">
    <source>
        <dbReference type="ARBA" id="ARBA00008072"/>
    </source>
</evidence>
<dbReference type="Pfam" id="PF08240">
    <property type="entry name" value="ADH_N"/>
    <property type="match status" value="1"/>
</dbReference>
<evidence type="ECO:0000256" key="2">
    <source>
        <dbReference type="ARBA" id="ARBA00023002"/>
    </source>
</evidence>
<dbReference type="RefSeq" id="XP_028463890.1">
    <property type="nucleotide sequence ID" value="XM_028613615.1"/>
</dbReference>
<proteinExistence type="inferred from homology"/>
<dbReference type="PANTHER" id="PTHR43482:SF2">
    <property type="entry name" value="ZINC-BINDING DEHYDROGENASE FAMILY, PUTATIVE (AFU_ORTHOLOGUE AFUA_3G15030)-RELATED"/>
    <property type="match status" value="1"/>
</dbReference>
<dbReference type="InterPro" id="IPR013154">
    <property type="entry name" value="ADH-like_N"/>
</dbReference>
<dbReference type="STRING" id="1314773.A0A3N2PNS5"/>
<feature type="domain" description="Alcohol dehydrogenase-like N-terminal" evidence="4">
    <location>
        <begin position="37"/>
        <end position="95"/>
    </location>
</feature>
<dbReference type="SUPFAM" id="SSF51735">
    <property type="entry name" value="NAD(P)-binding Rossmann-fold domains"/>
    <property type="match status" value="1"/>
</dbReference>
<dbReference type="InterPro" id="IPR052585">
    <property type="entry name" value="Lipid_raft_assoc_Zn_ADH"/>
</dbReference>
<feature type="region of interest" description="Disordered" evidence="3">
    <location>
        <begin position="302"/>
        <end position="324"/>
    </location>
</feature>
<evidence type="ECO:0000313" key="5">
    <source>
        <dbReference type="EMBL" id="ROT36084.1"/>
    </source>
</evidence>
<dbReference type="CDD" id="cd08249">
    <property type="entry name" value="enoyl_reductase_like"/>
    <property type="match status" value="1"/>
</dbReference>
<keyword evidence="2" id="KW-0560">Oxidoreductase</keyword>
<dbReference type="InterPro" id="IPR047122">
    <property type="entry name" value="Trans-enoyl_RdTase-like"/>
</dbReference>
<dbReference type="Gene3D" id="3.40.50.720">
    <property type="entry name" value="NAD(P)-binding Rossmann-like Domain"/>
    <property type="match status" value="1"/>
</dbReference>
<dbReference type="InterPro" id="IPR036291">
    <property type="entry name" value="NAD(P)-bd_dom_sf"/>
</dbReference>
<reference evidence="5 6" key="1">
    <citation type="journal article" date="2018" name="Mol. Ecol.">
        <title>The obligate alkalophilic soda-lake fungus Sodiomyces alkalinus has shifted to a protein diet.</title>
        <authorList>
            <person name="Grum-Grzhimaylo A.A."/>
            <person name="Falkoski D.L."/>
            <person name="van den Heuvel J."/>
            <person name="Valero-Jimenez C.A."/>
            <person name="Min B."/>
            <person name="Choi I.G."/>
            <person name="Lipzen A."/>
            <person name="Daum C.G."/>
            <person name="Aanen D.K."/>
            <person name="Tsang A."/>
            <person name="Henrissat B."/>
            <person name="Bilanenko E.N."/>
            <person name="de Vries R.P."/>
            <person name="van Kan J.A.L."/>
            <person name="Grigoriev I.V."/>
            <person name="Debets A.J.M."/>
        </authorList>
    </citation>
    <scope>NUCLEOTIDE SEQUENCE [LARGE SCALE GENOMIC DNA]</scope>
    <source>
        <strain evidence="5 6">F11</strain>
    </source>
</reference>
<dbReference type="PANTHER" id="PTHR43482">
    <property type="entry name" value="PROTEIN AST1-RELATED"/>
    <property type="match status" value="1"/>
</dbReference>
<keyword evidence="6" id="KW-1185">Reference proteome</keyword>
<protein>
    <submittedName>
        <fullName evidence="5">GroES-like protein</fullName>
    </submittedName>
</protein>
<dbReference type="AlphaFoldDB" id="A0A3N2PNS5"/>
<organism evidence="5 6">
    <name type="scientific">Sodiomyces alkalinus (strain CBS 110278 / VKM F-3762 / F11)</name>
    <name type="common">Alkaliphilic filamentous fungus</name>
    <dbReference type="NCBI Taxonomy" id="1314773"/>
    <lineage>
        <taxon>Eukaryota</taxon>
        <taxon>Fungi</taxon>
        <taxon>Dikarya</taxon>
        <taxon>Ascomycota</taxon>
        <taxon>Pezizomycotina</taxon>
        <taxon>Sordariomycetes</taxon>
        <taxon>Hypocreomycetidae</taxon>
        <taxon>Glomerellales</taxon>
        <taxon>Plectosphaerellaceae</taxon>
        <taxon>Sodiomyces</taxon>
    </lineage>
</organism>
<dbReference type="GeneID" id="39582093"/>
<gene>
    <name evidence="5" type="ORF">SODALDRAFT_352906</name>
</gene>
<dbReference type="Proteomes" id="UP000272025">
    <property type="component" value="Unassembled WGS sequence"/>
</dbReference>
<evidence type="ECO:0000313" key="6">
    <source>
        <dbReference type="Proteomes" id="UP000272025"/>
    </source>
</evidence>
<dbReference type="GO" id="GO:0016651">
    <property type="term" value="F:oxidoreductase activity, acting on NAD(P)H"/>
    <property type="evidence" value="ECO:0007669"/>
    <property type="project" value="InterPro"/>
</dbReference>
<evidence type="ECO:0000259" key="4">
    <source>
        <dbReference type="Pfam" id="PF08240"/>
    </source>
</evidence>
<sequence>MTPTQLPTSQTVLLLHGPRQPYDVTTGYPLPELQNGREILVQTETLGLNPIDWKAPDFNFGIPELPYIAGRELAGRVVKTSHSTQRFKVGDLVLVISTDYRDLRKAGFQQYVVSFDFNTARIPPNICSQAGATIGVAYVAAVLSLGICMGVDFSSVLDGPNLLQIVRSIEPEALPEDIRRECRSGIDSHDKAVAGDWIAIWGGKVDLSQCSSTSANLAVQLARLAGLRVVTIVDKAKHGLRLSNHQLLKPDLLVDSHDPDRAVAIIKANVGKNLRFALDTTGRESARSLLAALWKPYGDAVLEDGRATPPPSPPETPRGSTSLSSHLIGLTGLPKESAPSGVVYHKVPIKLFHEVPAVGESLVLWLERLLEMGKLTPPEILASESGFDGVNRALDRMRKGDIRGGRMVVNLT</sequence>
<name>A0A3N2PNS5_SODAK</name>